<keyword evidence="2" id="KW-1185">Reference proteome</keyword>
<comment type="caution">
    <text evidence="1">The sequence shown here is derived from an EMBL/GenBank/DDBJ whole genome shotgun (WGS) entry which is preliminary data.</text>
</comment>
<reference evidence="1 2" key="1">
    <citation type="journal article" date="2019" name="Sci. Rep.">
        <title>Orb-weaving spider Araneus ventricosus genome elucidates the spidroin gene catalogue.</title>
        <authorList>
            <person name="Kono N."/>
            <person name="Nakamura H."/>
            <person name="Ohtoshi R."/>
            <person name="Moran D.A.P."/>
            <person name="Shinohara A."/>
            <person name="Yoshida Y."/>
            <person name="Fujiwara M."/>
            <person name="Mori M."/>
            <person name="Tomita M."/>
            <person name="Arakawa K."/>
        </authorList>
    </citation>
    <scope>NUCLEOTIDE SEQUENCE [LARGE SCALE GENOMIC DNA]</scope>
</reference>
<evidence type="ECO:0000313" key="1">
    <source>
        <dbReference type="EMBL" id="GBN00274.1"/>
    </source>
</evidence>
<organism evidence="1 2">
    <name type="scientific">Araneus ventricosus</name>
    <name type="common">Orbweaver spider</name>
    <name type="synonym">Epeira ventricosa</name>
    <dbReference type="NCBI Taxonomy" id="182803"/>
    <lineage>
        <taxon>Eukaryota</taxon>
        <taxon>Metazoa</taxon>
        <taxon>Ecdysozoa</taxon>
        <taxon>Arthropoda</taxon>
        <taxon>Chelicerata</taxon>
        <taxon>Arachnida</taxon>
        <taxon>Araneae</taxon>
        <taxon>Araneomorphae</taxon>
        <taxon>Entelegynae</taxon>
        <taxon>Araneoidea</taxon>
        <taxon>Araneidae</taxon>
        <taxon>Araneus</taxon>
    </lineage>
</organism>
<evidence type="ECO:0000313" key="2">
    <source>
        <dbReference type="Proteomes" id="UP000499080"/>
    </source>
</evidence>
<proteinExistence type="predicted"/>
<dbReference type="AlphaFoldDB" id="A0A4Y2KC59"/>
<accession>A0A4Y2KC59</accession>
<gene>
    <name evidence="1" type="ORF">AVEN_21892_1</name>
</gene>
<dbReference type="Proteomes" id="UP000499080">
    <property type="component" value="Unassembled WGS sequence"/>
</dbReference>
<dbReference type="EMBL" id="BGPR01114200">
    <property type="protein sequence ID" value="GBN00274.1"/>
    <property type="molecule type" value="Genomic_DNA"/>
</dbReference>
<sequence>MTQETMVRNTSKNDTALADNKMTDVARLSSDKSSIWLPALNLDTVVKKCRRLIIPNLASALPCLPAETMDSSIPSTAKSLLSR</sequence>
<name>A0A4Y2KC59_ARAVE</name>
<protein>
    <submittedName>
        <fullName evidence="1">Uncharacterized protein</fullName>
    </submittedName>
</protein>